<gene>
    <name evidence="2" type="ORF">CWATWH0003_3803</name>
</gene>
<evidence type="ECO:0000256" key="1">
    <source>
        <dbReference type="SAM" id="MobiDB-lite"/>
    </source>
</evidence>
<name>G5J8M5_CROWT</name>
<feature type="region of interest" description="Disordered" evidence="1">
    <location>
        <begin position="1"/>
        <end position="23"/>
    </location>
</feature>
<dbReference type="AlphaFoldDB" id="G5J8M5"/>
<dbReference type="Proteomes" id="UP000003477">
    <property type="component" value="Unassembled WGS sequence"/>
</dbReference>
<proteinExistence type="predicted"/>
<evidence type="ECO:0000313" key="3">
    <source>
        <dbReference type="Proteomes" id="UP000003477"/>
    </source>
</evidence>
<reference evidence="2 3" key="1">
    <citation type="journal article" date="2011" name="Front. Microbiol.">
        <title>Two Strains of Crocosphaera watsonii with Highly Conserved Genomes are Distinguished by Strain-Specific Features.</title>
        <authorList>
            <person name="Bench S.R."/>
            <person name="Ilikchyan I.N."/>
            <person name="Tripp H.J."/>
            <person name="Zehr J.P."/>
        </authorList>
    </citation>
    <scope>NUCLEOTIDE SEQUENCE [LARGE SCALE GENOMIC DNA]</scope>
    <source>
        <strain evidence="2 3">WH 0003</strain>
    </source>
</reference>
<sequence>MLAIHDDDRILGDPQINDPEQEFYREPYQGAYSLVEWQ</sequence>
<protein>
    <submittedName>
        <fullName evidence="2">Uncharacterized protein</fullName>
    </submittedName>
</protein>
<organism evidence="2 3">
    <name type="scientific">Crocosphaera watsonii WH 0003</name>
    <dbReference type="NCBI Taxonomy" id="423471"/>
    <lineage>
        <taxon>Bacteria</taxon>
        <taxon>Bacillati</taxon>
        <taxon>Cyanobacteriota</taxon>
        <taxon>Cyanophyceae</taxon>
        <taxon>Oscillatoriophycideae</taxon>
        <taxon>Chroococcales</taxon>
        <taxon>Aphanothecaceae</taxon>
        <taxon>Crocosphaera</taxon>
    </lineage>
</organism>
<dbReference type="PATRIC" id="fig|423471.3.peg.3569"/>
<dbReference type="EMBL" id="AESD01000568">
    <property type="protein sequence ID" value="EHJ11455.1"/>
    <property type="molecule type" value="Genomic_DNA"/>
</dbReference>
<feature type="compositionally biased region" description="Basic and acidic residues" evidence="1">
    <location>
        <begin position="1"/>
        <end position="11"/>
    </location>
</feature>
<comment type="caution">
    <text evidence="2">The sequence shown here is derived from an EMBL/GenBank/DDBJ whole genome shotgun (WGS) entry which is preliminary data.</text>
</comment>
<evidence type="ECO:0000313" key="2">
    <source>
        <dbReference type="EMBL" id="EHJ11455.1"/>
    </source>
</evidence>
<accession>G5J8M5</accession>